<dbReference type="SUPFAM" id="SSF46689">
    <property type="entry name" value="Homeodomain-like"/>
    <property type="match status" value="1"/>
</dbReference>
<dbReference type="PROSITE" id="PS50977">
    <property type="entry name" value="HTH_TETR_2"/>
    <property type="match status" value="1"/>
</dbReference>
<dbReference type="Proteomes" id="UP000317093">
    <property type="component" value="Chromosome"/>
</dbReference>
<feature type="domain" description="HTH tetR-type" evidence="3">
    <location>
        <begin position="1"/>
        <end position="60"/>
    </location>
</feature>
<evidence type="ECO:0000313" key="5">
    <source>
        <dbReference type="Proteomes" id="UP000317093"/>
    </source>
</evidence>
<dbReference type="InterPro" id="IPR009057">
    <property type="entry name" value="Homeodomain-like_sf"/>
</dbReference>
<evidence type="ECO:0000259" key="3">
    <source>
        <dbReference type="PROSITE" id="PS50977"/>
    </source>
</evidence>
<keyword evidence="1 2" id="KW-0238">DNA-binding</keyword>
<sequence>MKKREWVSLGIQILLDNGIFRLTPNALAEAGGVRRQAFWKHFSDIDDLWEAIAERWSRAMNEIPAIWMLHHHDAPQALTQLCEYLFTSRTGELGAKLIFLATQKERLAGPVDHAAKVFQGVLRGIYGVCKNPKSGDDVAIFFLNQGIWVTMLQQTSLEHKWKLIRWWILQETDIDIGEKTSEWFEEVKSRPLKFD</sequence>
<evidence type="ECO:0000313" key="4">
    <source>
        <dbReference type="EMBL" id="QDU63357.1"/>
    </source>
</evidence>
<dbReference type="EMBL" id="CP036279">
    <property type="protein sequence ID" value="QDU63357.1"/>
    <property type="molecule type" value="Genomic_DNA"/>
</dbReference>
<dbReference type="KEGG" id="knv:Pan216_42350"/>
<accession>A0A518B8Q9</accession>
<feature type="DNA-binding region" description="H-T-H motif" evidence="2">
    <location>
        <begin position="23"/>
        <end position="42"/>
    </location>
</feature>
<proteinExistence type="predicted"/>
<evidence type="ECO:0000256" key="1">
    <source>
        <dbReference type="ARBA" id="ARBA00023125"/>
    </source>
</evidence>
<gene>
    <name evidence="4" type="ORF">Pan216_42350</name>
</gene>
<dbReference type="InterPro" id="IPR001647">
    <property type="entry name" value="HTH_TetR"/>
</dbReference>
<organism evidence="4 5">
    <name type="scientific">Kolteria novifilia</name>
    <dbReference type="NCBI Taxonomy" id="2527975"/>
    <lineage>
        <taxon>Bacteria</taxon>
        <taxon>Pseudomonadati</taxon>
        <taxon>Planctomycetota</taxon>
        <taxon>Planctomycetia</taxon>
        <taxon>Kolteriales</taxon>
        <taxon>Kolteriaceae</taxon>
        <taxon>Kolteria</taxon>
    </lineage>
</organism>
<name>A0A518B8Q9_9BACT</name>
<dbReference type="GO" id="GO:0003677">
    <property type="term" value="F:DNA binding"/>
    <property type="evidence" value="ECO:0007669"/>
    <property type="project" value="UniProtKB-UniRule"/>
</dbReference>
<protein>
    <recommendedName>
        <fullName evidence="3">HTH tetR-type domain-containing protein</fullName>
    </recommendedName>
</protein>
<dbReference type="Gene3D" id="1.10.357.10">
    <property type="entry name" value="Tetracycline Repressor, domain 2"/>
    <property type="match status" value="1"/>
</dbReference>
<dbReference type="AlphaFoldDB" id="A0A518B8Q9"/>
<evidence type="ECO:0000256" key="2">
    <source>
        <dbReference type="PROSITE-ProRule" id="PRU00335"/>
    </source>
</evidence>
<reference evidence="4 5" key="1">
    <citation type="submission" date="2019-02" db="EMBL/GenBank/DDBJ databases">
        <title>Deep-cultivation of Planctomycetes and their phenomic and genomic characterization uncovers novel biology.</title>
        <authorList>
            <person name="Wiegand S."/>
            <person name="Jogler M."/>
            <person name="Boedeker C."/>
            <person name="Pinto D."/>
            <person name="Vollmers J."/>
            <person name="Rivas-Marin E."/>
            <person name="Kohn T."/>
            <person name="Peeters S.H."/>
            <person name="Heuer A."/>
            <person name="Rast P."/>
            <person name="Oberbeckmann S."/>
            <person name="Bunk B."/>
            <person name="Jeske O."/>
            <person name="Meyerdierks A."/>
            <person name="Storesund J.E."/>
            <person name="Kallscheuer N."/>
            <person name="Luecker S."/>
            <person name="Lage O.M."/>
            <person name="Pohl T."/>
            <person name="Merkel B.J."/>
            <person name="Hornburger P."/>
            <person name="Mueller R.-W."/>
            <person name="Bruemmer F."/>
            <person name="Labrenz M."/>
            <person name="Spormann A.M."/>
            <person name="Op den Camp H."/>
            <person name="Overmann J."/>
            <person name="Amann R."/>
            <person name="Jetten M.S.M."/>
            <person name="Mascher T."/>
            <person name="Medema M.H."/>
            <person name="Devos D.P."/>
            <person name="Kaster A.-K."/>
            <person name="Ovreas L."/>
            <person name="Rohde M."/>
            <person name="Galperin M.Y."/>
            <person name="Jogler C."/>
        </authorList>
    </citation>
    <scope>NUCLEOTIDE SEQUENCE [LARGE SCALE GENOMIC DNA]</scope>
    <source>
        <strain evidence="4 5">Pan216</strain>
    </source>
</reference>
<keyword evidence="5" id="KW-1185">Reference proteome</keyword>